<comment type="caution">
    <text evidence="2">The sequence shown here is derived from an EMBL/GenBank/DDBJ whole genome shotgun (WGS) entry which is preliminary data.</text>
</comment>
<evidence type="ECO:0000256" key="1">
    <source>
        <dbReference type="SAM" id="MobiDB-lite"/>
    </source>
</evidence>
<feature type="region of interest" description="Disordered" evidence="1">
    <location>
        <begin position="61"/>
        <end position="118"/>
    </location>
</feature>
<name>A0A8H7H1G1_9AGAM</name>
<gene>
    <name evidence="2" type="ORF">RHS04_08597</name>
</gene>
<protein>
    <submittedName>
        <fullName evidence="2">Zn-finger protein</fullName>
    </submittedName>
</protein>
<dbReference type="EMBL" id="JACYCC010000251">
    <property type="protein sequence ID" value="KAF8670470.1"/>
    <property type="molecule type" value="Genomic_DNA"/>
</dbReference>
<feature type="compositionally biased region" description="Basic residues" evidence="1">
    <location>
        <begin position="87"/>
        <end position="102"/>
    </location>
</feature>
<evidence type="ECO:0000313" key="2">
    <source>
        <dbReference type="EMBL" id="KAF8670470.1"/>
    </source>
</evidence>
<reference evidence="2" key="1">
    <citation type="submission" date="2020-09" db="EMBL/GenBank/DDBJ databases">
        <title>Comparative genome analyses of four rice-infecting Rhizoctonia solani isolates reveal extensive enrichment of homogalacturonan modification genes.</title>
        <authorList>
            <person name="Lee D.-Y."/>
            <person name="Jeon J."/>
            <person name="Kim K.-T."/>
            <person name="Cheong K."/>
            <person name="Song H."/>
            <person name="Choi G."/>
            <person name="Ko J."/>
            <person name="Opiyo S.O."/>
            <person name="Zuo S."/>
            <person name="Madhav S."/>
            <person name="Lee Y.-H."/>
            <person name="Wang G.-L."/>
        </authorList>
    </citation>
    <scope>NUCLEOTIDE SEQUENCE</scope>
    <source>
        <strain evidence="2">AG1-IA YN-7</strain>
    </source>
</reference>
<dbReference type="AlphaFoldDB" id="A0A8H7H1G1"/>
<evidence type="ECO:0000313" key="3">
    <source>
        <dbReference type="Proteomes" id="UP000650582"/>
    </source>
</evidence>
<sequence>MPRLNMPLNPRFGAASSVNALFATSSNPLPPSTLLHQVDAQPDHDGTSLPSIYSRRNAVEGQGLHAPSDEDACPAAQGGTTPGSSKTLRRKDRVGGISKRRRVTVEEIPDEGGPDKAVESFPPFLPTLSAVAEDDTDAHRSRVSNQSNYCSSDRLKSFNGVYLEQFPEPLVGAPVSNKHVPPRDLESYMKSCGPMAKLEHFEVAELLMTSGMTNAAKDQHLKSRMYKNQTPWPDCDSMLSDVDKLAHGPDFHLDEINVFDGRGLRQHYMVLRDIISITREFLSDASFKNHIQYKPCRIYTSAKKTERVYGEMYSSDWYWNQTENLVREGKRNATVLGMIVATDQTTVSMICGGQKVYPVYVSFGNLDKAWRRKPSKHGMYLLGYLPIESFEDIADNDERRQLKMELVHRAMEKMFQPLREASEEGVEMWCPDGRLRRIFPRIAAYTADWPEQNLQGCTSEGGCPICKTLNSERGSLDEESDLRDREETLDAIRKYMMDQNITRLKLLG</sequence>
<organism evidence="2 3">
    <name type="scientific">Rhizoctonia solani</name>
    <dbReference type="NCBI Taxonomy" id="456999"/>
    <lineage>
        <taxon>Eukaryota</taxon>
        <taxon>Fungi</taxon>
        <taxon>Dikarya</taxon>
        <taxon>Basidiomycota</taxon>
        <taxon>Agaricomycotina</taxon>
        <taxon>Agaricomycetes</taxon>
        <taxon>Cantharellales</taxon>
        <taxon>Ceratobasidiaceae</taxon>
        <taxon>Rhizoctonia</taxon>
    </lineage>
</organism>
<dbReference type="InterPro" id="IPR041078">
    <property type="entry name" value="Plavaka"/>
</dbReference>
<dbReference type="Pfam" id="PF18759">
    <property type="entry name" value="Plavaka"/>
    <property type="match status" value="1"/>
</dbReference>
<accession>A0A8H7H1G1</accession>
<dbReference type="Proteomes" id="UP000650582">
    <property type="component" value="Unassembled WGS sequence"/>
</dbReference>
<proteinExistence type="predicted"/>
<feature type="non-terminal residue" evidence="2">
    <location>
        <position position="1"/>
    </location>
</feature>